<name>A0A6P4A9A0_ZIZJJ</name>
<feature type="region of interest" description="Disordered" evidence="1">
    <location>
        <begin position="1"/>
        <end position="503"/>
    </location>
</feature>
<reference evidence="3" key="1">
    <citation type="submission" date="2025-08" db="UniProtKB">
        <authorList>
            <consortium name="RefSeq"/>
        </authorList>
    </citation>
    <scope>IDENTIFICATION</scope>
    <source>
        <tissue evidence="3">Seedling</tissue>
    </source>
</reference>
<dbReference type="AlphaFoldDB" id="A0A6P4A9A0"/>
<dbReference type="GeneID" id="107420270"/>
<feature type="compositionally biased region" description="Basic and acidic residues" evidence="1">
    <location>
        <begin position="699"/>
        <end position="708"/>
    </location>
</feature>
<dbReference type="PANTHER" id="PTHR33472:SF24">
    <property type="entry name" value="VEGETATIVE CELL WALL PROTEIN GP1-LIKE"/>
    <property type="match status" value="1"/>
</dbReference>
<feature type="compositionally biased region" description="Low complexity" evidence="1">
    <location>
        <begin position="116"/>
        <end position="152"/>
    </location>
</feature>
<feature type="compositionally biased region" description="Polar residues" evidence="1">
    <location>
        <begin position="72"/>
        <end position="86"/>
    </location>
</feature>
<evidence type="ECO:0000313" key="2">
    <source>
        <dbReference type="Proteomes" id="UP001652623"/>
    </source>
</evidence>
<accession>A0A6P4A9A0</accession>
<feature type="compositionally biased region" description="Basic and acidic residues" evidence="1">
    <location>
        <begin position="395"/>
        <end position="406"/>
    </location>
</feature>
<feature type="region of interest" description="Disordered" evidence="1">
    <location>
        <begin position="673"/>
        <end position="708"/>
    </location>
</feature>
<feature type="compositionally biased region" description="Polar residues" evidence="1">
    <location>
        <begin position="259"/>
        <end position="272"/>
    </location>
</feature>
<organism evidence="2 3">
    <name type="scientific">Ziziphus jujuba</name>
    <name type="common">Chinese jujube</name>
    <name type="synonym">Ziziphus sativa</name>
    <dbReference type="NCBI Taxonomy" id="326968"/>
    <lineage>
        <taxon>Eukaryota</taxon>
        <taxon>Viridiplantae</taxon>
        <taxon>Streptophyta</taxon>
        <taxon>Embryophyta</taxon>
        <taxon>Tracheophyta</taxon>
        <taxon>Spermatophyta</taxon>
        <taxon>Magnoliopsida</taxon>
        <taxon>eudicotyledons</taxon>
        <taxon>Gunneridae</taxon>
        <taxon>Pentapetalae</taxon>
        <taxon>rosids</taxon>
        <taxon>fabids</taxon>
        <taxon>Rosales</taxon>
        <taxon>Rhamnaceae</taxon>
        <taxon>Paliureae</taxon>
        <taxon>Ziziphus</taxon>
    </lineage>
</organism>
<dbReference type="Proteomes" id="UP001652623">
    <property type="component" value="Chromosome 5"/>
</dbReference>
<feature type="region of interest" description="Disordered" evidence="1">
    <location>
        <begin position="625"/>
        <end position="649"/>
    </location>
</feature>
<feature type="region of interest" description="Disordered" evidence="1">
    <location>
        <begin position="538"/>
        <end position="590"/>
    </location>
</feature>
<proteinExistence type="predicted"/>
<dbReference type="PANTHER" id="PTHR33472">
    <property type="entry name" value="OS01G0106600 PROTEIN"/>
    <property type="match status" value="1"/>
</dbReference>
<feature type="compositionally biased region" description="Polar residues" evidence="1">
    <location>
        <begin position="323"/>
        <end position="347"/>
    </location>
</feature>
<feature type="compositionally biased region" description="Polar residues" evidence="1">
    <location>
        <begin position="282"/>
        <end position="301"/>
    </location>
</feature>
<dbReference type="InParanoid" id="A0A6P4A9A0"/>
<protein>
    <submittedName>
        <fullName evidence="3">Uncharacterized protein LOC107420270</fullName>
    </submittedName>
</protein>
<evidence type="ECO:0000313" key="3">
    <source>
        <dbReference type="RefSeq" id="XP_015884669.2"/>
    </source>
</evidence>
<feature type="compositionally biased region" description="Basic and acidic residues" evidence="1">
    <location>
        <begin position="376"/>
        <end position="388"/>
    </location>
</feature>
<feature type="compositionally biased region" description="Polar residues" evidence="1">
    <location>
        <begin position="467"/>
        <end position="476"/>
    </location>
</feature>
<dbReference type="KEGG" id="zju:107420270"/>
<keyword evidence="2" id="KW-1185">Reference proteome</keyword>
<sequence>MANETQSFFRFHWLRRPNPTPQSRPTRPTKETRTPAPMTAALAGQRPAFSPKGIAPTQPPPSQPSKTEPQDQPASQPPSESRVTSQPPSPPRAPKESRATSQPPSPSHAPKLSRATSQPSSPSRPKTRTPSSPSRASSGSPSKSPSKPQPDSRTVSSQPQSPSRLTSQSVRSTTLLQVTSPFRLQPKAEVVSETPAYKEGSKPQSSETQREEKVAESQPPLQQPQMKMEVAPDKTQVAKDESPKKTTSQADNGGEKVTAQASDSVATPSPSQQEDKAAVSQPALTQVPKTESPKKTTSQADNDGEKGTAQASQQEDKAAVSQPALQESQPKIENTPEQTSISPLKTTSQDEDDRKATKAPAISPKEVVESTGDQKTLSKLEGESKPEREEEEEKTVEVLPKEEKTKSPAFGRPVQKPVPQHIPTVTTGRRKHTRDPAIVAFREEKRPQKQETSDEKNKVATTTTTTSYTGRQIKTVSSSGNTSNTSFHKPFSSAADEPAPRQKEIKEDISKLVHKLTTEHHLVESPVSVITLTGENRGASMNVSSEPAKKEESIHIHRGYKLNPDDSAESTTDGEVNNTQGRRFKDHLSKEAPPVKAYANSNVQSINNSIVFNASVNGRNPGIHLEFSQDDAEPTGINGRSQSHQASRAEISITPSEKLTHEHTVKRRCLRGLLLESSDSEPDNPKKPRHHGCRYGCFENKKDKEFGA</sequence>
<feature type="compositionally biased region" description="Basic and acidic residues" evidence="1">
    <location>
        <begin position="441"/>
        <end position="458"/>
    </location>
</feature>
<evidence type="ECO:0000256" key="1">
    <source>
        <dbReference type="SAM" id="MobiDB-lite"/>
    </source>
</evidence>
<feature type="compositionally biased region" description="Low complexity" evidence="1">
    <location>
        <begin position="477"/>
        <end position="486"/>
    </location>
</feature>
<feature type="compositionally biased region" description="Polar residues" evidence="1">
    <location>
        <begin position="153"/>
        <end position="182"/>
    </location>
</feature>
<feature type="compositionally biased region" description="Basic and acidic residues" evidence="1">
    <location>
        <begin position="230"/>
        <end position="244"/>
    </location>
</feature>
<feature type="compositionally biased region" description="Polar residues" evidence="1">
    <location>
        <begin position="569"/>
        <end position="581"/>
    </location>
</feature>
<gene>
    <name evidence="3" type="primary">LOC107420270</name>
</gene>
<dbReference type="RefSeq" id="XP_015884669.2">
    <property type="nucleotide sequence ID" value="XM_016029183.4"/>
</dbReference>